<accession>A0A550C010</accession>
<evidence type="ECO:0000313" key="3">
    <source>
        <dbReference type="EMBL" id="TRM58135.1"/>
    </source>
</evidence>
<feature type="compositionally biased region" description="Low complexity" evidence="2">
    <location>
        <begin position="96"/>
        <end position="106"/>
    </location>
</feature>
<proteinExistence type="predicted"/>
<evidence type="ECO:0000256" key="1">
    <source>
        <dbReference type="SAM" id="Coils"/>
    </source>
</evidence>
<protein>
    <submittedName>
        <fullName evidence="3">Uncharacterized protein</fullName>
    </submittedName>
</protein>
<dbReference type="EMBL" id="VDMD01000038">
    <property type="protein sequence ID" value="TRM58135.1"/>
    <property type="molecule type" value="Genomic_DNA"/>
</dbReference>
<reference evidence="3 4" key="1">
    <citation type="journal article" date="2019" name="New Phytol.">
        <title>Comparative genomics reveals unique wood-decay strategies and fruiting body development in the Schizophyllaceae.</title>
        <authorList>
            <person name="Almasi E."/>
            <person name="Sahu N."/>
            <person name="Krizsan K."/>
            <person name="Balint B."/>
            <person name="Kovacs G.M."/>
            <person name="Kiss B."/>
            <person name="Cseklye J."/>
            <person name="Drula E."/>
            <person name="Henrissat B."/>
            <person name="Nagy I."/>
            <person name="Chovatia M."/>
            <person name="Adam C."/>
            <person name="LaButti K."/>
            <person name="Lipzen A."/>
            <person name="Riley R."/>
            <person name="Grigoriev I.V."/>
            <person name="Nagy L.G."/>
        </authorList>
    </citation>
    <scope>NUCLEOTIDE SEQUENCE [LARGE SCALE GENOMIC DNA]</scope>
    <source>
        <strain evidence="3 4">NL-1724</strain>
    </source>
</reference>
<sequence length="106" mass="12122">MCQTCAAPDCALSQAYNHPDRKSFDVDIEQLRRAMKERRKMEIERRRLSQDMHDALRTSNEWESARRNGITTTQWKASRAETKVRDSDPMDGAQESTSTSTLASTA</sequence>
<feature type="compositionally biased region" description="Basic and acidic residues" evidence="2">
    <location>
        <begin position="78"/>
        <end position="88"/>
    </location>
</feature>
<dbReference type="Proteomes" id="UP000320762">
    <property type="component" value="Unassembled WGS sequence"/>
</dbReference>
<keyword evidence="4" id="KW-1185">Reference proteome</keyword>
<feature type="region of interest" description="Disordered" evidence="2">
    <location>
        <begin position="59"/>
        <end position="106"/>
    </location>
</feature>
<keyword evidence="1" id="KW-0175">Coiled coil</keyword>
<dbReference type="AlphaFoldDB" id="A0A550C010"/>
<evidence type="ECO:0000256" key="2">
    <source>
        <dbReference type="SAM" id="MobiDB-lite"/>
    </source>
</evidence>
<organism evidence="3 4">
    <name type="scientific">Schizophyllum amplum</name>
    <dbReference type="NCBI Taxonomy" id="97359"/>
    <lineage>
        <taxon>Eukaryota</taxon>
        <taxon>Fungi</taxon>
        <taxon>Dikarya</taxon>
        <taxon>Basidiomycota</taxon>
        <taxon>Agaricomycotina</taxon>
        <taxon>Agaricomycetes</taxon>
        <taxon>Agaricomycetidae</taxon>
        <taxon>Agaricales</taxon>
        <taxon>Schizophyllaceae</taxon>
        <taxon>Schizophyllum</taxon>
    </lineage>
</organism>
<feature type="coiled-coil region" evidence="1">
    <location>
        <begin position="31"/>
        <end position="58"/>
    </location>
</feature>
<evidence type="ECO:0000313" key="4">
    <source>
        <dbReference type="Proteomes" id="UP000320762"/>
    </source>
</evidence>
<comment type="caution">
    <text evidence="3">The sequence shown here is derived from an EMBL/GenBank/DDBJ whole genome shotgun (WGS) entry which is preliminary data.</text>
</comment>
<name>A0A550C010_9AGAR</name>
<gene>
    <name evidence="3" type="ORF">BD626DRAFT_573769</name>
</gene>